<dbReference type="Gene3D" id="3.30.40.10">
    <property type="entry name" value="Zinc/RING finger domain, C3HC4 (zinc finger)"/>
    <property type="match status" value="1"/>
</dbReference>
<dbReference type="Pfam" id="PF13639">
    <property type="entry name" value="zf-RING_2"/>
    <property type="match status" value="1"/>
</dbReference>
<name>W7TJB8_9STRA</name>
<evidence type="ECO:0000256" key="13">
    <source>
        <dbReference type="ARBA" id="ARBA00022833"/>
    </source>
</evidence>
<feature type="compositionally biased region" description="Pro residues" evidence="19">
    <location>
        <begin position="200"/>
        <end position="214"/>
    </location>
</feature>
<evidence type="ECO:0000259" key="20">
    <source>
        <dbReference type="PROSITE" id="PS50089"/>
    </source>
</evidence>
<accession>W7TJB8</accession>
<evidence type="ECO:0000256" key="10">
    <source>
        <dbReference type="ARBA" id="ARBA00022723"/>
    </source>
</evidence>
<evidence type="ECO:0000256" key="18">
    <source>
        <dbReference type="PROSITE-ProRule" id="PRU00175"/>
    </source>
</evidence>
<dbReference type="InterPro" id="IPR013083">
    <property type="entry name" value="Znf_RING/FYVE/PHD"/>
</dbReference>
<evidence type="ECO:0000256" key="3">
    <source>
        <dbReference type="ARBA" id="ARBA00004906"/>
    </source>
</evidence>
<keyword evidence="17" id="KW-0576">Peroxisome</keyword>
<dbReference type="InterPro" id="IPR017907">
    <property type="entry name" value="Znf_RING_CS"/>
</dbReference>
<dbReference type="InterPro" id="IPR025654">
    <property type="entry name" value="PEX2/10"/>
</dbReference>
<comment type="subcellular location">
    <subcellularLocation>
        <location evidence="2">Peroxisome membrane</location>
        <topology evidence="2">Multi-pass membrane protein</topology>
    </subcellularLocation>
</comment>
<dbReference type="GO" id="GO:0061630">
    <property type="term" value="F:ubiquitin protein ligase activity"/>
    <property type="evidence" value="ECO:0007669"/>
    <property type="project" value="UniProtKB-EC"/>
</dbReference>
<dbReference type="GO" id="GO:0008270">
    <property type="term" value="F:zinc ion binding"/>
    <property type="evidence" value="ECO:0007669"/>
    <property type="project" value="UniProtKB-KW"/>
</dbReference>
<keyword evidence="9" id="KW-0812">Transmembrane</keyword>
<evidence type="ECO:0000256" key="1">
    <source>
        <dbReference type="ARBA" id="ARBA00000900"/>
    </source>
</evidence>
<evidence type="ECO:0000256" key="19">
    <source>
        <dbReference type="SAM" id="MobiDB-lite"/>
    </source>
</evidence>
<dbReference type="SUPFAM" id="SSF57850">
    <property type="entry name" value="RING/U-box"/>
    <property type="match status" value="1"/>
</dbReference>
<evidence type="ECO:0000256" key="11">
    <source>
        <dbReference type="ARBA" id="ARBA00022771"/>
    </source>
</evidence>
<feature type="compositionally biased region" description="Basic and acidic residues" evidence="19">
    <location>
        <begin position="374"/>
        <end position="399"/>
    </location>
</feature>
<evidence type="ECO:0000256" key="2">
    <source>
        <dbReference type="ARBA" id="ARBA00004585"/>
    </source>
</evidence>
<dbReference type="GO" id="GO:0005778">
    <property type="term" value="C:peroxisomal membrane"/>
    <property type="evidence" value="ECO:0007669"/>
    <property type="project" value="UniProtKB-SubCell"/>
</dbReference>
<dbReference type="PANTHER" id="PTHR23350">
    <property type="entry name" value="PEROXISOME ASSEMBLY PROTEIN 10"/>
    <property type="match status" value="1"/>
</dbReference>
<reference evidence="21 22" key="1">
    <citation type="journal article" date="2014" name="Mol. Plant">
        <title>Chromosome Scale Genome Assembly and Transcriptome Profiling of Nannochloropsis gaditana in Nitrogen Depletion.</title>
        <authorList>
            <person name="Corteggiani Carpinelli E."/>
            <person name="Telatin A."/>
            <person name="Vitulo N."/>
            <person name="Forcato C."/>
            <person name="D'Angelo M."/>
            <person name="Schiavon R."/>
            <person name="Vezzi A."/>
            <person name="Giacometti G.M."/>
            <person name="Morosinotto T."/>
            <person name="Valle G."/>
        </authorList>
    </citation>
    <scope>NUCLEOTIDE SEQUENCE [LARGE SCALE GENOMIC DNA]</scope>
    <source>
        <strain evidence="21 22">B-31</strain>
    </source>
</reference>
<comment type="catalytic activity">
    <reaction evidence="1">
        <text>S-ubiquitinyl-[E2 ubiquitin-conjugating enzyme]-L-cysteine + [acceptor protein]-L-lysine = [E2 ubiquitin-conjugating enzyme]-L-cysteine + N(6)-ubiquitinyl-[acceptor protein]-L-lysine.</text>
        <dbReference type="EC" id="2.3.2.27"/>
    </reaction>
</comment>
<dbReference type="OrthoDB" id="6270329at2759"/>
<dbReference type="InterPro" id="IPR001841">
    <property type="entry name" value="Znf_RING"/>
</dbReference>
<gene>
    <name evidence="21" type="primary">PEX10</name>
    <name evidence="21" type="ORF">Naga_100139g14</name>
</gene>
<evidence type="ECO:0000256" key="9">
    <source>
        <dbReference type="ARBA" id="ARBA00022692"/>
    </source>
</evidence>
<sequence length="507" mass="55613">MEDGNTRSPAPSTQENKPTADASTHSSATSNLASFRRKLNLPLAAGPDIMLSWEKDAFYAKQIHTQLKELAEVVLGAGIAELVDPEVQSVGDLLYYTLTYCTGGRQSLGQEYCRLMLVEQVNGQGRKGGRELFLPLSAVRSVVFVLGTVLTNYVWERVIRREGWQGDYAQLVRQRRRGGRGGDGGRARGEGGEGGLSSPPAAPRSHPPGHPPTSAPLLQRCLQRLRRLLSLLLSSPPYLFLASLLPSPRDALFRTLHRLHLMVFFLTNRYFTLAMRVAGARTIFTREMGGEGPEGEGSGPRRASYVAIGVLILMEMGLRASSSVMSALRRLWEEHRRREGERQQHLLGDGLDPPPSLVHVVDPPASSPSTPETEAGRGEGRSDPDRGRDGRGRPDEAGERSSLLHSTSYTRTLLTETRVPSGAAAFGYRSRGNSLEVDSFREGGIEERKEKKCALCMSTRKNPAITPCGHVFCWKCVLAWCSEQPECPLCRSKCPPQAVLHVVNLGI</sequence>
<evidence type="ECO:0000256" key="16">
    <source>
        <dbReference type="ARBA" id="ARBA00023136"/>
    </source>
</evidence>
<dbReference type="GO" id="GO:0016558">
    <property type="term" value="P:protein import into peroxisome matrix"/>
    <property type="evidence" value="ECO:0007669"/>
    <property type="project" value="InterPro"/>
</dbReference>
<feature type="region of interest" description="Disordered" evidence="19">
    <location>
        <begin position="175"/>
        <end position="216"/>
    </location>
</feature>
<dbReference type="InterPro" id="IPR006845">
    <property type="entry name" value="Pex_N"/>
</dbReference>
<feature type="region of interest" description="Disordered" evidence="19">
    <location>
        <begin position="340"/>
        <end position="406"/>
    </location>
</feature>
<evidence type="ECO:0000313" key="21">
    <source>
        <dbReference type="EMBL" id="EWM23598.1"/>
    </source>
</evidence>
<comment type="similarity">
    <text evidence="4">Belongs to the pex2/pex10/pex12 family.</text>
</comment>
<dbReference type="PANTHER" id="PTHR23350:SF0">
    <property type="entry name" value="PEROXISOME BIOGENESIS FACTOR 10"/>
    <property type="match status" value="1"/>
</dbReference>
<dbReference type="PROSITE" id="PS00518">
    <property type="entry name" value="ZF_RING_1"/>
    <property type="match status" value="1"/>
</dbReference>
<evidence type="ECO:0000256" key="17">
    <source>
        <dbReference type="ARBA" id="ARBA00023140"/>
    </source>
</evidence>
<comment type="caution">
    <text evidence="21">The sequence shown here is derived from an EMBL/GenBank/DDBJ whole genome shotgun (WGS) entry which is preliminary data.</text>
</comment>
<comment type="pathway">
    <text evidence="3">Protein modification; protein ubiquitination.</text>
</comment>
<evidence type="ECO:0000256" key="14">
    <source>
        <dbReference type="ARBA" id="ARBA00022927"/>
    </source>
</evidence>
<evidence type="ECO:0000256" key="7">
    <source>
        <dbReference type="ARBA" id="ARBA00022593"/>
    </source>
</evidence>
<feature type="compositionally biased region" description="Low complexity" evidence="19">
    <location>
        <begin position="363"/>
        <end position="373"/>
    </location>
</feature>
<dbReference type="PROSITE" id="PS50089">
    <property type="entry name" value="ZF_RING_2"/>
    <property type="match status" value="1"/>
</dbReference>
<evidence type="ECO:0000313" key="22">
    <source>
        <dbReference type="Proteomes" id="UP000019335"/>
    </source>
</evidence>
<feature type="compositionally biased region" description="Polar residues" evidence="19">
    <location>
        <begin position="1"/>
        <end position="17"/>
    </location>
</feature>
<organism evidence="21 22">
    <name type="scientific">Nannochloropsis gaditana</name>
    <dbReference type="NCBI Taxonomy" id="72520"/>
    <lineage>
        <taxon>Eukaryota</taxon>
        <taxon>Sar</taxon>
        <taxon>Stramenopiles</taxon>
        <taxon>Ochrophyta</taxon>
        <taxon>Eustigmatophyceae</taxon>
        <taxon>Eustigmatales</taxon>
        <taxon>Monodopsidaceae</taxon>
        <taxon>Nannochloropsis</taxon>
    </lineage>
</organism>
<dbReference type="Proteomes" id="UP000019335">
    <property type="component" value="Chromosome 16"/>
</dbReference>
<keyword evidence="11 18" id="KW-0863">Zinc-finger</keyword>
<keyword evidence="15" id="KW-1133">Transmembrane helix</keyword>
<keyword evidence="6" id="KW-0813">Transport</keyword>
<feature type="region of interest" description="Disordered" evidence="19">
    <location>
        <begin position="1"/>
        <end position="28"/>
    </location>
</feature>
<dbReference type="SMART" id="SM00184">
    <property type="entry name" value="RING"/>
    <property type="match status" value="1"/>
</dbReference>
<evidence type="ECO:0000256" key="15">
    <source>
        <dbReference type="ARBA" id="ARBA00022989"/>
    </source>
</evidence>
<dbReference type="CDD" id="cd16527">
    <property type="entry name" value="RING-HC_PEX10"/>
    <property type="match status" value="1"/>
</dbReference>
<feature type="compositionally biased region" description="Low complexity" evidence="19">
    <location>
        <begin position="19"/>
        <end position="28"/>
    </location>
</feature>
<keyword evidence="14" id="KW-0653">Protein transport</keyword>
<evidence type="ECO:0000256" key="12">
    <source>
        <dbReference type="ARBA" id="ARBA00022786"/>
    </source>
</evidence>
<keyword evidence="7" id="KW-0962">Peroxisome biogenesis</keyword>
<keyword evidence="12" id="KW-0833">Ubl conjugation pathway</keyword>
<dbReference type="Pfam" id="PF04757">
    <property type="entry name" value="Pex2_Pex12"/>
    <property type="match status" value="1"/>
</dbReference>
<keyword evidence="22" id="KW-1185">Reference proteome</keyword>
<keyword evidence="13" id="KW-0862">Zinc</keyword>
<proteinExistence type="inferred from homology"/>
<protein>
    <recommendedName>
        <fullName evidence="5">RING-type E3 ubiquitin transferase</fullName>
        <ecNumber evidence="5">2.3.2.27</ecNumber>
    </recommendedName>
</protein>
<evidence type="ECO:0000256" key="5">
    <source>
        <dbReference type="ARBA" id="ARBA00012483"/>
    </source>
</evidence>
<dbReference type="EC" id="2.3.2.27" evidence="5"/>
<keyword evidence="8" id="KW-0808">Transferase</keyword>
<keyword evidence="10" id="KW-0479">Metal-binding</keyword>
<evidence type="ECO:0000256" key="8">
    <source>
        <dbReference type="ARBA" id="ARBA00022679"/>
    </source>
</evidence>
<evidence type="ECO:0000256" key="4">
    <source>
        <dbReference type="ARBA" id="ARBA00008704"/>
    </source>
</evidence>
<dbReference type="AlphaFoldDB" id="W7TJB8"/>
<dbReference type="EMBL" id="AZIL01001556">
    <property type="protein sequence ID" value="EWM23598.1"/>
    <property type="molecule type" value="Genomic_DNA"/>
</dbReference>
<feature type="domain" description="RING-type" evidence="20">
    <location>
        <begin position="453"/>
        <end position="491"/>
    </location>
</feature>
<keyword evidence="16" id="KW-0472">Membrane</keyword>
<evidence type="ECO:0000256" key="6">
    <source>
        <dbReference type="ARBA" id="ARBA00022448"/>
    </source>
</evidence>